<sequence>MSGNGNPPEYRHASFVPSGLAIREPPPTSHYPSSPADNSFPYHAHPLHNPQMHRNQTNLHVHHVIDSQSQSLRSAESGSLGESESQDTQREKQRLVQGWAFNSQPPSLGEVQGGRRQGPPEEIGARQYVEHPRMVYVARPGIVPYPAFYGPVQGPVQGPPHPAYQTHHPIHPYYQHQPHPFHPHYPPPNGHQSPSNSSNGRNRSPHQSMQEQRYHPLDPNHPMNRDPREGYNRMGSPMAIGNLVGEYRDPNRRSSSSARMAQSSPREEPRAPIRAAGSGTMMTGLAAGMESPEQSMRSSRGERDSHGDHPGSYPSMGQRPLMDVVADSQRTRHHGSDSYSGPYAHSRPIPTQGRQDNVESNLHHVDGMLYRTEVHAGAQRPQHPEMQTARSSVVPGTPSERFEDSMDTSHDGQDDSVEVPVRDYGRRSLDTGASGRREGLALNGLVSAERFSMVPPGPPKISPHRQRSSPFGASPTRQRPTGIQLSPNNESMSLEATQQDEVFAQSPVKIATPSRQTRHSKSPPKAANHPFSPHLPRPALTSGPADEADDDTFIGADDRKTALRKRSNMEIDNHMNGLVGIPSVETTSPTKRTKTCLNGNGNDKAAALSTGDIVEKKTPGRGELHNRKPLAMVSLPRTTTTTTTKPAKSPSKKQKVSHAHVAVEATTASSIRKDLFFSVSSGDTALSDNLEHSSRKIAPYRRLGKTSAAGSTVSLPGATIPVAVSLEGIESFEKRGELVSPAERTIEDIHVRQEITATQVDEGKRPEVQDPHLTSAIWKGKGKRGSDASLTPIPTSEEDEPTVQTLVIPSPPRPNGKPVKTYKSPSKHKRRRSSSKSVSTVTADRPPDGDDDSDAEDLQRNSKSAKRQSRNARKILSPTVSPVPGRQPVKPARPSQSTTDSLSDAPTEDWDALPLPLLKDDPKDRDFRPASHSQAQGSPHRKISTRRRESTSHLPAHRAKRVLARWDGSFYPGNLIGKNKKKFAGLFDDGESFKLDAEDLRQCIFHKGDSIAMAKQTVPKLPISGSLEIIGTVDPDVNMSEPLMPDDKLTVRASNGKDYEIAVKYCIFEDDQEDALDNRELDEEILDIICGPSSPDFDIRKKASRAEKAVKAEIPRKELRSAVRPLHRSESRSDRVKPLYNFAFVISNIHIEGSSEKKALKAKIVDAGGRVLDDFFELYPRHKGERFGADDITLAKHFHNFNGIFLLVLPPKEHKSPFLTEKYMMALALGIPCLSATYIDELLDQNETVTWHSFLLSAGVSQQLKGEVSQIVNHRTGEGPEHLVKKIDCETVVRRPFNGRSFLIATGVKDVMPYICSMMGASLVIVAESKTRGRKATSTPVISEVPSDVPSDEVDYVIVTDETTKAKIGKDIIAKTCNVEWVKQCLIMGKLYAPSLMKPEKKVEPKK</sequence>
<comment type="caution">
    <text evidence="1">The sequence shown here is derived from an EMBL/GenBank/DDBJ whole genome shotgun (WGS) entry which is preliminary data.</text>
</comment>
<dbReference type="EMBL" id="JASBWV010000022">
    <property type="protein sequence ID" value="KAJ9119982.1"/>
    <property type="molecule type" value="Genomic_DNA"/>
</dbReference>
<evidence type="ECO:0000313" key="2">
    <source>
        <dbReference type="Proteomes" id="UP001234202"/>
    </source>
</evidence>
<proteinExistence type="predicted"/>
<protein>
    <submittedName>
        <fullName evidence="1">Uncharacterized protein</fullName>
    </submittedName>
</protein>
<organism evidence="1 2">
    <name type="scientific">Naganishia onofrii</name>
    <dbReference type="NCBI Taxonomy" id="1851511"/>
    <lineage>
        <taxon>Eukaryota</taxon>
        <taxon>Fungi</taxon>
        <taxon>Dikarya</taxon>
        <taxon>Basidiomycota</taxon>
        <taxon>Agaricomycotina</taxon>
        <taxon>Tremellomycetes</taxon>
        <taxon>Filobasidiales</taxon>
        <taxon>Filobasidiaceae</taxon>
        <taxon>Naganishia</taxon>
    </lineage>
</organism>
<keyword evidence="2" id="KW-1185">Reference proteome</keyword>
<name>A0ACC2X9L3_9TREE</name>
<gene>
    <name evidence="1" type="ORF">QFC24_005465</name>
</gene>
<evidence type="ECO:0000313" key="1">
    <source>
        <dbReference type="EMBL" id="KAJ9119982.1"/>
    </source>
</evidence>
<dbReference type="Proteomes" id="UP001234202">
    <property type="component" value="Unassembled WGS sequence"/>
</dbReference>
<reference evidence="1" key="1">
    <citation type="submission" date="2023-04" db="EMBL/GenBank/DDBJ databases">
        <title>Draft Genome sequencing of Naganishia species isolated from polar environments using Oxford Nanopore Technology.</title>
        <authorList>
            <person name="Leo P."/>
            <person name="Venkateswaran K."/>
        </authorList>
    </citation>
    <scope>NUCLEOTIDE SEQUENCE</scope>
    <source>
        <strain evidence="1">DBVPG 5303</strain>
    </source>
</reference>
<accession>A0ACC2X9L3</accession>